<evidence type="ECO:0000313" key="3">
    <source>
        <dbReference type="Proteomes" id="UP000177090"/>
    </source>
</evidence>
<keyword evidence="1" id="KW-0812">Transmembrane</keyword>
<sequence length="127" mass="14768">MLLAFLNFAFSGAKIINIFSAALFDFSVCRYAIAALTTPRKIQKQKFFFLFSLFAGFAVVFQRLLYLVKKFLCNHWLMASLMKFAAVKKMPVIKWIFQNMFNRRQGHFLSASCANQAKRKHFALNFC</sequence>
<name>A0A1G2QKN7_9BACT</name>
<evidence type="ECO:0000313" key="2">
    <source>
        <dbReference type="EMBL" id="OHA60963.1"/>
    </source>
</evidence>
<dbReference type="Proteomes" id="UP000177090">
    <property type="component" value="Unassembled WGS sequence"/>
</dbReference>
<gene>
    <name evidence="2" type="ORF">A2569_03190</name>
</gene>
<keyword evidence="1" id="KW-0472">Membrane</keyword>
<dbReference type="STRING" id="1802440.A2569_03190"/>
<dbReference type="EMBL" id="MHTL01000005">
    <property type="protein sequence ID" value="OHA60963.1"/>
    <property type="molecule type" value="Genomic_DNA"/>
</dbReference>
<comment type="caution">
    <text evidence="2">The sequence shown here is derived from an EMBL/GenBank/DDBJ whole genome shotgun (WGS) entry which is preliminary data.</text>
</comment>
<keyword evidence="1" id="KW-1133">Transmembrane helix</keyword>
<feature type="transmembrane region" description="Helical" evidence="1">
    <location>
        <begin position="47"/>
        <end position="65"/>
    </location>
</feature>
<feature type="transmembrane region" description="Helical" evidence="1">
    <location>
        <begin position="6"/>
        <end position="26"/>
    </location>
</feature>
<organism evidence="2 3">
    <name type="scientific">Candidatus Vogelbacteria bacterium RIFOXYD1_FULL_51_18</name>
    <dbReference type="NCBI Taxonomy" id="1802440"/>
    <lineage>
        <taxon>Bacteria</taxon>
        <taxon>Candidatus Vogeliibacteriota</taxon>
    </lineage>
</organism>
<evidence type="ECO:0000256" key="1">
    <source>
        <dbReference type="SAM" id="Phobius"/>
    </source>
</evidence>
<reference evidence="2 3" key="1">
    <citation type="journal article" date="2016" name="Nat. Commun.">
        <title>Thousands of microbial genomes shed light on interconnected biogeochemical processes in an aquifer system.</title>
        <authorList>
            <person name="Anantharaman K."/>
            <person name="Brown C.T."/>
            <person name="Hug L.A."/>
            <person name="Sharon I."/>
            <person name="Castelle C.J."/>
            <person name="Probst A.J."/>
            <person name="Thomas B.C."/>
            <person name="Singh A."/>
            <person name="Wilkins M.J."/>
            <person name="Karaoz U."/>
            <person name="Brodie E.L."/>
            <person name="Williams K.H."/>
            <person name="Hubbard S.S."/>
            <person name="Banfield J.F."/>
        </authorList>
    </citation>
    <scope>NUCLEOTIDE SEQUENCE [LARGE SCALE GENOMIC DNA]</scope>
</reference>
<dbReference type="AlphaFoldDB" id="A0A1G2QKN7"/>
<proteinExistence type="predicted"/>
<protein>
    <submittedName>
        <fullName evidence="2">Uncharacterized protein</fullName>
    </submittedName>
</protein>
<accession>A0A1G2QKN7</accession>